<evidence type="ECO:0008006" key="3">
    <source>
        <dbReference type="Google" id="ProtNLM"/>
    </source>
</evidence>
<protein>
    <recommendedName>
        <fullName evidence="3">HNH endonuclease</fullName>
    </recommendedName>
</protein>
<evidence type="ECO:0000313" key="2">
    <source>
        <dbReference type="Proteomes" id="UP000321935"/>
    </source>
</evidence>
<accession>A0A5C7AD77</accession>
<sequence length="267" mass="30939">MWKGGRMSGKMGICNICGDYKELSKEHVPPKSAFNKGRWTQYLYTDDQWAENPLILPSTKRIYQGGVTFSTICGKCNNNTGGWYAGSFSDWCHYSMDILKRAKGKTSLYIPNELYPLKISKQIITMFFAINDSDFRKRHPKLVKFVLDKRSNPLPDEYKIWAYFKIDENLRYISESYIGNLKKGPKPIMITEIAFPPFGFLLTSPVDKEDIDHRLTNITHFSYFKFEEKRHFDLRLPTLPTVINIAGDFRSKSEIEEAIRSSNASRV</sequence>
<dbReference type="OrthoDB" id="8446601at2"/>
<reference evidence="1 2" key="1">
    <citation type="submission" date="2019-08" db="EMBL/GenBank/DDBJ databases">
        <title>Genomes sequence of Algoriphagus aquimarinus ACAM450.</title>
        <authorList>
            <person name="Bowman J.P."/>
        </authorList>
    </citation>
    <scope>NUCLEOTIDE SEQUENCE [LARGE SCALE GENOMIC DNA]</scope>
    <source>
        <strain evidence="1 2">ACAM 450</strain>
    </source>
</reference>
<name>A0A5C7AD77_9BACT</name>
<evidence type="ECO:0000313" key="1">
    <source>
        <dbReference type="EMBL" id="TXE06411.1"/>
    </source>
</evidence>
<organism evidence="1 2">
    <name type="scientific">Algoriphagus aquimarinus</name>
    <dbReference type="NCBI Taxonomy" id="237018"/>
    <lineage>
        <taxon>Bacteria</taxon>
        <taxon>Pseudomonadati</taxon>
        <taxon>Bacteroidota</taxon>
        <taxon>Cytophagia</taxon>
        <taxon>Cytophagales</taxon>
        <taxon>Cyclobacteriaceae</taxon>
        <taxon>Algoriphagus</taxon>
    </lineage>
</organism>
<comment type="caution">
    <text evidence="1">The sequence shown here is derived from an EMBL/GenBank/DDBJ whole genome shotgun (WGS) entry which is preliminary data.</text>
</comment>
<dbReference type="AlphaFoldDB" id="A0A5C7AD77"/>
<dbReference type="Proteomes" id="UP000321935">
    <property type="component" value="Unassembled WGS sequence"/>
</dbReference>
<proteinExistence type="predicted"/>
<dbReference type="RefSeq" id="WP_146919584.1">
    <property type="nucleotide sequence ID" value="NZ_VORW01000015.1"/>
</dbReference>
<dbReference type="EMBL" id="VORW01000015">
    <property type="protein sequence ID" value="TXE06411.1"/>
    <property type="molecule type" value="Genomic_DNA"/>
</dbReference>
<gene>
    <name evidence="1" type="ORF">ESV85_16660</name>
</gene>